<evidence type="ECO:0000313" key="4">
    <source>
        <dbReference type="Proteomes" id="UP001055955"/>
    </source>
</evidence>
<keyword evidence="2" id="KW-0472">Membrane</keyword>
<sequence length="397" mass="43663">MAGDNESPTNAYVADASKKFREEFIKAVVLAVVLAVSAPFLTGAGLIASMVVLGLGALYGLASYKLRSDQKKYNIINPGMADMGKEEKPRLKDLKGKADLSKREDLTSVQKLAIYYCQILDVLSPTSRLSQEGEDNVLNSLNSLVRNRNVAIPEPLSLSDREQSVLTKISVVSGLILNSRVGERKIETLEALKNSLVEALENTEPKLTSDMIKELTSPDNNYYLRLELQRQLFDKFNTIVAGPVSKGQRFKLFMKCLIPEIVLQVSTKIAGLFKIKLKASGQNAQERFWSGTGVAKERLDDKKGLIREYRSLVNELSPGSQKDCLQYGRFAEALADLKQRLIDQEVDVIRLEPNKVSYAVPSGSISGATKYSGQQSTNNPSGVPRSEPGYGRPSNGI</sequence>
<accession>A0ABY5DLI2</accession>
<dbReference type="EMBL" id="CP092900">
    <property type="protein sequence ID" value="UTC24767.1"/>
    <property type="molecule type" value="Genomic_DNA"/>
</dbReference>
<feature type="transmembrane region" description="Helical" evidence="2">
    <location>
        <begin position="24"/>
        <end position="41"/>
    </location>
</feature>
<feature type="region of interest" description="Disordered" evidence="1">
    <location>
        <begin position="362"/>
        <end position="397"/>
    </location>
</feature>
<organism evidence="3 4">
    <name type="scientific">Candidatus Comchoanobacter bicostacola</name>
    <dbReference type="NCBI Taxonomy" id="2919598"/>
    <lineage>
        <taxon>Bacteria</taxon>
        <taxon>Pseudomonadati</taxon>
        <taxon>Pseudomonadota</taxon>
        <taxon>Gammaproteobacteria</taxon>
        <taxon>Candidatus Comchoanobacterales</taxon>
        <taxon>Candidatus Comchoanobacteraceae</taxon>
        <taxon>Candidatus Comchoanobacter</taxon>
    </lineage>
</organism>
<keyword evidence="2" id="KW-1133">Transmembrane helix</keyword>
<dbReference type="Proteomes" id="UP001055955">
    <property type="component" value="Chromosome"/>
</dbReference>
<protein>
    <submittedName>
        <fullName evidence="3">Uncharacterized protein</fullName>
    </submittedName>
</protein>
<reference evidence="3 4" key="1">
    <citation type="journal article" date="2022" name="Nat. Microbiol.">
        <title>The microbiome of a bacterivorous marine choanoflagellate contains a resource-demanding obligate bacterial associate.</title>
        <authorList>
            <person name="Needham D.M."/>
            <person name="Poirier C."/>
            <person name="Bachy C."/>
            <person name="George E.E."/>
            <person name="Wilken S."/>
            <person name="Yung C.C.M."/>
            <person name="Limardo A.J."/>
            <person name="Morando M."/>
            <person name="Sudek L."/>
            <person name="Malmstrom R.R."/>
            <person name="Keeling P.J."/>
            <person name="Santoro A.E."/>
            <person name="Worden A.Z."/>
        </authorList>
    </citation>
    <scope>NUCLEOTIDE SEQUENCE [LARGE SCALE GENOMIC DNA]</scope>
    <source>
        <strain evidence="3 4">Comchoano-1</strain>
    </source>
</reference>
<dbReference type="RefSeq" id="WP_258568556.1">
    <property type="nucleotide sequence ID" value="NZ_CP092900.1"/>
</dbReference>
<evidence type="ECO:0000256" key="2">
    <source>
        <dbReference type="SAM" id="Phobius"/>
    </source>
</evidence>
<feature type="compositionally biased region" description="Polar residues" evidence="1">
    <location>
        <begin position="363"/>
        <end position="381"/>
    </location>
</feature>
<keyword evidence="4" id="KW-1185">Reference proteome</keyword>
<evidence type="ECO:0000313" key="3">
    <source>
        <dbReference type="EMBL" id="UTC24767.1"/>
    </source>
</evidence>
<proteinExistence type="predicted"/>
<gene>
    <name evidence="3" type="ORF">MMH89_01185</name>
</gene>
<name>A0ABY5DLI2_9GAMM</name>
<evidence type="ECO:0000256" key="1">
    <source>
        <dbReference type="SAM" id="MobiDB-lite"/>
    </source>
</evidence>
<keyword evidence="2" id="KW-0812">Transmembrane</keyword>